<dbReference type="OrthoDB" id="9810298at2"/>
<dbReference type="SUPFAM" id="SSF53850">
    <property type="entry name" value="Periplasmic binding protein-like II"/>
    <property type="match status" value="1"/>
</dbReference>
<dbReference type="Proteomes" id="UP000237684">
    <property type="component" value="Unassembled WGS sequence"/>
</dbReference>
<accession>A0A2S8SRP6</accession>
<proteinExistence type="inferred from homology"/>
<sequence length="310" mass="33093">MKILKMGTRGSQLALAQARLIARQLEHLHPDLQVEEHIIRTTGDKNQGQPLPEIGGKGVFTLEIEDALLSGEIDFAVHSLKDLPPAMPEGLCLAAVPPRENPCDTLVLHDFNIPSVENGDVALKILPLGALVGTSSGRRAAMLRNLRPDLKIESVRGNIDTRIRKLHEEGFHAIVLARAGLTRAQIEPSNTLNLPESWFVPAPGQGALALQSRRDDLDSRAILMALEDAPTRAAIEAERAVVSELEAGCSTPLGVLARSVGDAISMHAVVLSPDGLQRIAVSVQGSGAPELIGMRAAKSLLEKGAREILG</sequence>
<dbReference type="EMBL" id="NIGF01000011">
    <property type="protein sequence ID" value="PQV63481.1"/>
    <property type="molecule type" value="Genomic_DNA"/>
</dbReference>
<comment type="caution">
    <text evidence="11">The sequence shown here is derived from an EMBL/GenBank/DDBJ whole genome shotgun (WGS) entry which is preliminary data.</text>
</comment>
<dbReference type="InterPro" id="IPR022418">
    <property type="entry name" value="Porphobilinogen_deaminase_C"/>
</dbReference>
<reference evidence="11 12" key="1">
    <citation type="journal article" date="2018" name="Syst. Appl. Microbiol.">
        <title>Abditibacterium utsteinense sp. nov., the first cultivated member of candidate phylum FBP, isolated from ice-free Antarctic soil samples.</title>
        <authorList>
            <person name="Tahon G."/>
            <person name="Tytgat B."/>
            <person name="Lebbe L."/>
            <person name="Carlier A."/>
            <person name="Willems A."/>
        </authorList>
    </citation>
    <scope>NUCLEOTIDE SEQUENCE [LARGE SCALE GENOMIC DNA]</scope>
    <source>
        <strain evidence="11 12">LMG 29911</strain>
    </source>
</reference>
<comment type="pathway">
    <text evidence="2">Porphyrin-containing compound metabolism; protoporphyrin-IX biosynthesis; coproporphyrinogen-III from 5-aminolevulinate: step 2/4.</text>
</comment>
<name>A0A2S8SRP6_9BACT</name>
<evidence type="ECO:0000313" key="12">
    <source>
        <dbReference type="Proteomes" id="UP000237684"/>
    </source>
</evidence>
<evidence type="ECO:0000256" key="3">
    <source>
        <dbReference type="ARBA" id="ARBA00005638"/>
    </source>
</evidence>
<feature type="domain" description="Porphobilinogen deaminase C-terminal" evidence="10">
    <location>
        <begin position="234"/>
        <end position="301"/>
    </location>
</feature>
<dbReference type="Gene3D" id="3.30.160.40">
    <property type="entry name" value="Porphobilinogen deaminase, C-terminal domain"/>
    <property type="match status" value="1"/>
</dbReference>
<dbReference type="InterPro" id="IPR022417">
    <property type="entry name" value="Porphobilin_deaminase_N"/>
</dbReference>
<comment type="function">
    <text evidence="1 8">Tetrapolymerization of the monopyrrole PBG into the hydroxymethylbilane pre-uroporphyrinogen in several discrete steps.</text>
</comment>
<dbReference type="SUPFAM" id="SSF54782">
    <property type="entry name" value="Porphobilinogen deaminase (hydroxymethylbilane synthase), C-terminal domain"/>
    <property type="match status" value="1"/>
</dbReference>
<dbReference type="InterPro" id="IPR036803">
    <property type="entry name" value="Porphobilinogen_deaminase_C_sf"/>
</dbReference>
<organism evidence="11 12">
    <name type="scientific">Abditibacterium utsteinense</name>
    <dbReference type="NCBI Taxonomy" id="1960156"/>
    <lineage>
        <taxon>Bacteria</taxon>
        <taxon>Pseudomonadati</taxon>
        <taxon>Abditibacteriota</taxon>
        <taxon>Abditibacteriia</taxon>
        <taxon>Abditibacteriales</taxon>
        <taxon>Abditibacteriaceae</taxon>
        <taxon>Abditibacterium</taxon>
    </lineage>
</organism>
<dbReference type="InterPro" id="IPR022419">
    <property type="entry name" value="Porphobilin_deaminase_cofac_BS"/>
</dbReference>
<dbReference type="RefSeq" id="WP_105484124.1">
    <property type="nucleotide sequence ID" value="NZ_NIGF01000011.1"/>
</dbReference>
<comment type="subunit">
    <text evidence="4 8">Monomer.</text>
</comment>
<dbReference type="AlphaFoldDB" id="A0A2S8SRP6"/>
<dbReference type="PANTHER" id="PTHR11557">
    <property type="entry name" value="PORPHOBILINOGEN DEAMINASE"/>
    <property type="match status" value="1"/>
</dbReference>
<evidence type="ECO:0000256" key="2">
    <source>
        <dbReference type="ARBA" id="ARBA00004735"/>
    </source>
</evidence>
<evidence type="ECO:0000256" key="4">
    <source>
        <dbReference type="ARBA" id="ARBA00011245"/>
    </source>
</evidence>
<dbReference type="Pfam" id="PF01379">
    <property type="entry name" value="Porphobil_deam"/>
    <property type="match status" value="1"/>
</dbReference>
<keyword evidence="6 8" id="KW-0627">Porphyrin biosynthesis</keyword>
<comment type="miscellaneous">
    <text evidence="8">The porphobilinogen subunits are added to the dipyrromethane group.</text>
</comment>
<dbReference type="PROSITE" id="PS00533">
    <property type="entry name" value="PORPHOBILINOGEN_DEAM"/>
    <property type="match status" value="1"/>
</dbReference>
<dbReference type="PRINTS" id="PR00151">
    <property type="entry name" value="PORPHBDMNASE"/>
</dbReference>
<protein>
    <recommendedName>
        <fullName evidence="8">Porphobilinogen deaminase</fullName>
        <shortName evidence="8">PBG</shortName>
        <ecNumber evidence="8">2.5.1.61</ecNumber>
    </recommendedName>
    <alternativeName>
        <fullName evidence="8">Hydroxymethylbilane synthase</fullName>
        <shortName evidence="8">HMBS</shortName>
    </alternativeName>
    <alternativeName>
        <fullName evidence="8">Pre-uroporphyrinogen synthase</fullName>
    </alternativeName>
</protein>
<dbReference type="FunFam" id="3.40.190.10:FF:000005">
    <property type="entry name" value="Porphobilinogen deaminase"/>
    <property type="match status" value="1"/>
</dbReference>
<evidence type="ECO:0000256" key="7">
    <source>
        <dbReference type="ARBA" id="ARBA00048169"/>
    </source>
</evidence>
<dbReference type="FunFam" id="3.40.190.10:FF:000086">
    <property type="entry name" value="Probable porphobilinogen deaminase"/>
    <property type="match status" value="1"/>
</dbReference>
<dbReference type="EC" id="2.5.1.61" evidence="8"/>
<feature type="modified residue" description="S-(dipyrrolylmethanemethyl)cysteine" evidence="8">
    <location>
        <position position="249"/>
    </location>
</feature>
<evidence type="ECO:0000256" key="6">
    <source>
        <dbReference type="ARBA" id="ARBA00023244"/>
    </source>
</evidence>
<feature type="domain" description="Porphobilinogen deaminase N-terminal" evidence="9">
    <location>
        <begin position="4"/>
        <end position="218"/>
    </location>
</feature>
<dbReference type="FunCoup" id="A0A2S8SRP6">
    <property type="interactions" value="456"/>
</dbReference>
<evidence type="ECO:0000256" key="1">
    <source>
        <dbReference type="ARBA" id="ARBA00002869"/>
    </source>
</evidence>
<gene>
    <name evidence="8" type="primary">hemC</name>
    <name evidence="11" type="ORF">B1R32_11142</name>
</gene>
<comment type="catalytic activity">
    <reaction evidence="7 8">
        <text>4 porphobilinogen + H2O = hydroxymethylbilane + 4 NH4(+)</text>
        <dbReference type="Rhea" id="RHEA:13185"/>
        <dbReference type="ChEBI" id="CHEBI:15377"/>
        <dbReference type="ChEBI" id="CHEBI:28938"/>
        <dbReference type="ChEBI" id="CHEBI:57845"/>
        <dbReference type="ChEBI" id="CHEBI:58126"/>
        <dbReference type="EC" id="2.5.1.61"/>
    </reaction>
</comment>
<evidence type="ECO:0000256" key="8">
    <source>
        <dbReference type="HAMAP-Rule" id="MF_00260"/>
    </source>
</evidence>
<evidence type="ECO:0000256" key="5">
    <source>
        <dbReference type="ARBA" id="ARBA00022679"/>
    </source>
</evidence>
<evidence type="ECO:0000259" key="9">
    <source>
        <dbReference type="Pfam" id="PF01379"/>
    </source>
</evidence>
<evidence type="ECO:0000259" key="10">
    <source>
        <dbReference type="Pfam" id="PF03900"/>
    </source>
</evidence>
<dbReference type="GO" id="GO:0004418">
    <property type="term" value="F:hydroxymethylbilane synthase activity"/>
    <property type="evidence" value="ECO:0007669"/>
    <property type="project" value="UniProtKB-UniRule"/>
</dbReference>
<dbReference type="Gene3D" id="3.40.190.10">
    <property type="entry name" value="Periplasmic binding protein-like II"/>
    <property type="match status" value="2"/>
</dbReference>
<keyword evidence="5 8" id="KW-0808">Transferase</keyword>
<comment type="similarity">
    <text evidence="3 8">Belongs to the HMBS family.</text>
</comment>
<keyword evidence="12" id="KW-1185">Reference proteome</keyword>
<dbReference type="GO" id="GO:0006782">
    <property type="term" value="P:protoporphyrinogen IX biosynthetic process"/>
    <property type="evidence" value="ECO:0007669"/>
    <property type="project" value="UniProtKB-UniRule"/>
</dbReference>
<evidence type="ECO:0000313" key="11">
    <source>
        <dbReference type="EMBL" id="PQV63481.1"/>
    </source>
</evidence>
<dbReference type="PANTHER" id="PTHR11557:SF0">
    <property type="entry name" value="PORPHOBILINOGEN DEAMINASE"/>
    <property type="match status" value="1"/>
</dbReference>
<dbReference type="InterPro" id="IPR000860">
    <property type="entry name" value="HemC"/>
</dbReference>
<dbReference type="PIRSF" id="PIRSF001438">
    <property type="entry name" value="4pyrrol_synth_OHMeBilane_synth"/>
    <property type="match status" value="1"/>
</dbReference>
<comment type="cofactor">
    <cofactor evidence="8">
        <name>dipyrromethane</name>
        <dbReference type="ChEBI" id="CHEBI:60342"/>
    </cofactor>
    <text evidence="8">Binds 1 dipyrromethane group covalently.</text>
</comment>
<dbReference type="InParanoid" id="A0A2S8SRP6"/>
<dbReference type="Pfam" id="PF03900">
    <property type="entry name" value="Porphobil_deamC"/>
    <property type="match status" value="1"/>
</dbReference>
<dbReference type="HAMAP" id="MF_00260">
    <property type="entry name" value="Porphobil_deam"/>
    <property type="match status" value="1"/>
</dbReference>
<dbReference type="GO" id="GO:0005737">
    <property type="term" value="C:cytoplasm"/>
    <property type="evidence" value="ECO:0007669"/>
    <property type="project" value="UniProtKB-UniRule"/>
</dbReference>
<dbReference type="NCBIfam" id="TIGR00212">
    <property type="entry name" value="hemC"/>
    <property type="match status" value="1"/>
</dbReference>